<reference evidence="8 9" key="1">
    <citation type="submission" date="2018-02" db="EMBL/GenBank/DDBJ databases">
        <title>Complete genome of the streamlined marine actinobacterium Pontimonas salivibrio CL-TW6 adapted to coastal planktonic lifestype.</title>
        <authorList>
            <person name="Cho B.C."/>
            <person name="Hardies S.C."/>
            <person name="Jang G.I."/>
            <person name="Hwang C.Y."/>
        </authorList>
    </citation>
    <scope>NUCLEOTIDE SEQUENCE [LARGE SCALE GENOMIC DNA]</scope>
    <source>
        <strain evidence="8 9">CL-TW6</strain>
    </source>
</reference>
<accession>A0A2L2BQ11</accession>
<dbReference type="GO" id="GO:0055085">
    <property type="term" value="P:transmembrane transport"/>
    <property type="evidence" value="ECO:0007669"/>
    <property type="project" value="InterPro"/>
</dbReference>
<evidence type="ECO:0000313" key="9">
    <source>
        <dbReference type="Proteomes" id="UP000243077"/>
    </source>
</evidence>
<evidence type="ECO:0000256" key="6">
    <source>
        <dbReference type="RuleBase" id="RU363032"/>
    </source>
</evidence>
<dbReference type="SUPFAM" id="SSF161098">
    <property type="entry name" value="MetI-like"/>
    <property type="match status" value="1"/>
</dbReference>
<evidence type="ECO:0000256" key="4">
    <source>
        <dbReference type="ARBA" id="ARBA00022989"/>
    </source>
</evidence>
<feature type="domain" description="ABC transmembrane type-1" evidence="7">
    <location>
        <begin position="27"/>
        <end position="208"/>
    </location>
</feature>
<dbReference type="InterPro" id="IPR035906">
    <property type="entry name" value="MetI-like_sf"/>
</dbReference>
<evidence type="ECO:0000313" key="8">
    <source>
        <dbReference type="EMBL" id="AVG23763.1"/>
    </source>
</evidence>
<evidence type="ECO:0000256" key="2">
    <source>
        <dbReference type="ARBA" id="ARBA00022448"/>
    </source>
</evidence>
<keyword evidence="3 6" id="KW-0812">Transmembrane</keyword>
<feature type="transmembrane region" description="Helical" evidence="6">
    <location>
        <begin position="31"/>
        <end position="53"/>
    </location>
</feature>
<organism evidence="8 9">
    <name type="scientific">Pontimonas salivibrio</name>
    <dbReference type="NCBI Taxonomy" id="1159327"/>
    <lineage>
        <taxon>Bacteria</taxon>
        <taxon>Bacillati</taxon>
        <taxon>Actinomycetota</taxon>
        <taxon>Actinomycetes</taxon>
        <taxon>Micrococcales</taxon>
        <taxon>Microbacteriaceae</taxon>
        <taxon>Pontimonas</taxon>
    </lineage>
</organism>
<proteinExistence type="inferred from homology"/>
<evidence type="ECO:0000259" key="7">
    <source>
        <dbReference type="PROSITE" id="PS50928"/>
    </source>
</evidence>
<dbReference type="PANTHER" id="PTHR30177:SF33">
    <property type="entry name" value="POSSIBLE OSMOPROTECTANT (GLYCINE BETAINE_CARNITINE_CHOLINE_L-PROLINE) TRANSPORT INTEGRAL MEMBRANE PROTEIN ABC TRANSPORTER PROZ"/>
    <property type="match status" value="1"/>
</dbReference>
<dbReference type="Proteomes" id="UP000243077">
    <property type="component" value="Chromosome"/>
</dbReference>
<keyword evidence="9" id="KW-1185">Reference proteome</keyword>
<dbReference type="KEGG" id="psai:C3B54_11784"/>
<name>A0A2L2BQ11_9MICO</name>
<dbReference type="PANTHER" id="PTHR30177">
    <property type="entry name" value="GLYCINE BETAINE/L-PROLINE TRANSPORT SYSTEM PERMEASE PROTEIN PROW"/>
    <property type="match status" value="1"/>
</dbReference>
<keyword evidence="4 6" id="KW-1133">Transmembrane helix</keyword>
<evidence type="ECO:0000256" key="1">
    <source>
        <dbReference type="ARBA" id="ARBA00004141"/>
    </source>
</evidence>
<evidence type="ECO:0000256" key="3">
    <source>
        <dbReference type="ARBA" id="ARBA00022692"/>
    </source>
</evidence>
<dbReference type="CDD" id="cd06261">
    <property type="entry name" value="TM_PBP2"/>
    <property type="match status" value="1"/>
</dbReference>
<sequence length="235" mass="24581">MDIFQQAILWLGDPENWVGSGSIPNRTLEHLSYTAVAVAIAAAIAVPLGYYIGHTGRGRVLAVGTAGAARALPTFGLMLYLVLVFGVSERATAATVSLVLLAIPPLLAGAYAGVDQINRSTIDAAKAQGMTDWQILTRVEIPLSLPLLIGGLRGATLQVVATVTLIAYVGLGGLGYEIIQGIPLRRLDQMVGAALLIIVLALVIDGLLALLTRLATPQGVTTGRGVDVRARQKTR</sequence>
<feature type="transmembrane region" description="Helical" evidence="6">
    <location>
        <begin position="91"/>
        <end position="114"/>
    </location>
</feature>
<dbReference type="Gene3D" id="1.10.3720.10">
    <property type="entry name" value="MetI-like"/>
    <property type="match status" value="1"/>
</dbReference>
<comment type="similarity">
    <text evidence="6">Belongs to the binding-protein-dependent transport system permease family.</text>
</comment>
<comment type="subcellular location">
    <subcellularLocation>
        <location evidence="6">Cell membrane</location>
        <topology evidence="6">Multi-pass membrane protein</topology>
    </subcellularLocation>
    <subcellularLocation>
        <location evidence="1">Membrane</location>
        <topology evidence="1">Multi-pass membrane protein</topology>
    </subcellularLocation>
</comment>
<dbReference type="PROSITE" id="PS50928">
    <property type="entry name" value="ABC_TM1"/>
    <property type="match status" value="1"/>
</dbReference>
<dbReference type="InterPro" id="IPR051204">
    <property type="entry name" value="ABC_transp_perm/SBD"/>
</dbReference>
<keyword evidence="5 6" id="KW-0472">Membrane</keyword>
<evidence type="ECO:0000256" key="5">
    <source>
        <dbReference type="ARBA" id="ARBA00023136"/>
    </source>
</evidence>
<dbReference type="Pfam" id="PF00528">
    <property type="entry name" value="BPD_transp_1"/>
    <property type="match status" value="1"/>
</dbReference>
<dbReference type="InterPro" id="IPR000515">
    <property type="entry name" value="MetI-like"/>
</dbReference>
<keyword evidence="2 6" id="KW-0813">Transport</keyword>
<gene>
    <name evidence="8" type="ORF">C3B54_11784</name>
</gene>
<dbReference type="GO" id="GO:0031460">
    <property type="term" value="P:glycine betaine transport"/>
    <property type="evidence" value="ECO:0007669"/>
    <property type="project" value="TreeGrafter"/>
</dbReference>
<feature type="transmembrane region" description="Helical" evidence="6">
    <location>
        <begin position="191"/>
        <end position="211"/>
    </location>
</feature>
<dbReference type="RefSeq" id="WP_104913329.1">
    <property type="nucleotide sequence ID" value="NZ_CP026923.1"/>
</dbReference>
<dbReference type="GO" id="GO:0005886">
    <property type="term" value="C:plasma membrane"/>
    <property type="evidence" value="ECO:0007669"/>
    <property type="project" value="UniProtKB-SubCell"/>
</dbReference>
<feature type="transmembrane region" description="Helical" evidence="6">
    <location>
        <begin position="60"/>
        <end position="85"/>
    </location>
</feature>
<dbReference type="AlphaFoldDB" id="A0A2L2BQ11"/>
<feature type="transmembrane region" description="Helical" evidence="6">
    <location>
        <begin position="159"/>
        <end position="179"/>
    </location>
</feature>
<dbReference type="EMBL" id="CP026923">
    <property type="protein sequence ID" value="AVG23763.1"/>
    <property type="molecule type" value="Genomic_DNA"/>
</dbReference>
<dbReference type="OrthoDB" id="5244012at2"/>
<protein>
    <submittedName>
        <fullName evidence="8">Osmoprotectant ABC permease</fullName>
    </submittedName>
</protein>